<protein>
    <submittedName>
        <fullName evidence="3">Diguanylate cyclase</fullName>
        <ecNumber evidence="3">2.7.7.65</ecNumber>
    </submittedName>
</protein>
<dbReference type="InterPro" id="IPR029787">
    <property type="entry name" value="Nucleotide_cyclase"/>
</dbReference>
<keyword evidence="3" id="KW-0808">Transferase</keyword>
<feature type="transmembrane region" description="Helical" evidence="1">
    <location>
        <begin position="76"/>
        <end position="95"/>
    </location>
</feature>
<comment type="caution">
    <text evidence="3">The sequence shown here is derived from an EMBL/GenBank/DDBJ whole genome shotgun (WGS) entry which is preliminary data.</text>
</comment>
<gene>
    <name evidence="3" type="ORF">K0504_12515</name>
</gene>
<feature type="transmembrane region" description="Helical" evidence="1">
    <location>
        <begin position="50"/>
        <end position="69"/>
    </location>
</feature>
<feature type="transmembrane region" description="Helical" evidence="1">
    <location>
        <begin position="115"/>
        <end position="132"/>
    </location>
</feature>
<dbReference type="RefSeq" id="WP_220104535.1">
    <property type="nucleotide sequence ID" value="NZ_JAHZSS010000015.1"/>
</dbReference>
<name>A0ABS7EJB4_9GAMM</name>
<keyword evidence="1" id="KW-1133">Transmembrane helix</keyword>
<accession>A0ABS7EJB4</accession>
<feature type="domain" description="GGDEF" evidence="2">
    <location>
        <begin position="155"/>
        <end position="260"/>
    </location>
</feature>
<keyword evidence="1" id="KW-0812">Transmembrane</keyword>
<dbReference type="Proteomes" id="UP001166251">
    <property type="component" value="Unassembled WGS sequence"/>
</dbReference>
<evidence type="ECO:0000259" key="2">
    <source>
        <dbReference type="Pfam" id="PF00990"/>
    </source>
</evidence>
<dbReference type="EC" id="2.7.7.65" evidence="3"/>
<proteinExistence type="predicted"/>
<reference evidence="3" key="1">
    <citation type="submission" date="2021-07" db="EMBL/GenBank/DDBJ databases">
        <title>Neiella marina sp. nov., isolated from the intestinal content of sea cucumber Apostichopus japonicus.</title>
        <authorList>
            <person name="Bai X."/>
        </authorList>
    </citation>
    <scope>NUCLEOTIDE SEQUENCE</scope>
    <source>
        <strain evidence="3">126</strain>
    </source>
</reference>
<evidence type="ECO:0000256" key="1">
    <source>
        <dbReference type="SAM" id="Phobius"/>
    </source>
</evidence>
<dbReference type="InterPro" id="IPR000160">
    <property type="entry name" value="GGDEF_dom"/>
</dbReference>
<keyword evidence="3" id="KW-0548">Nucleotidyltransferase</keyword>
<organism evidence="3 4">
    <name type="scientific">Neiella holothuriorum</name>
    <dbReference type="NCBI Taxonomy" id="2870530"/>
    <lineage>
        <taxon>Bacteria</taxon>
        <taxon>Pseudomonadati</taxon>
        <taxon>Pseudomonadota</taxon>
        <taxon>Gammaproteobacteria</taxon>
        <taxon>Alteromonadales</taxon>
        <taxon>Echinimonadaceae</taxon>
        <taxon>Neiella</taxon>
    </lineage>
</organism>
<keyword evidence="4" id="KW-1185">Reference proteome</keyword>
<evidence type="ECO:0000313" key="3">
    <source>
        <dbReference type="EMBL" id="MBW8191861.1"/>
    </source>
</evidence>
<sequence>MIFYQFIQYQRFLTRYHSQRLMAALVGALILAAATIQVGSFKTVIRWLDVAGEGAAALLALSWLLLLLCARPPGKITNLLYSGALLYWFACLLDLMDEFIHYPMNFRLFADLESLAIPTAMLLVTLGLWEWLKEQKLINRQLKQRELVHRDYQLLDPLTQLYGEAYLVQQLQGIAQRKQPEHCELIMFELQVFGGDTPSPNHDIVCQQQLLGQFAELMLAMIHTEDVLCRCGGQRFALLLTNVTSCQANVQFQRIIETVQARLPANICRVQRSWSGAQPAAEFIANTEQELQQRVQSCQPNGYTSRDSGLC</sequence>
<keyword evidence="1" id="KW-0472">Membrane</keyword>
<evidence type="ECO:0000313" key="4">
    <source>
        <dbReference type="Proteomes" id="UP001166251"/>
    </source>
</evidence>
<dbReference type="EMBL" id="JAHZSS010000015">
    <property type="protein sequence ID" value="MBW8191861.1"/>
    <property type="molecule type" value="Genomic_DNA"/>
</dbReference>
<feature type="transmembrane region" description="Helical" evidence="1">
    <location>
        <begin position="21"/>
        <end position="38"/>
    </location>
</feature>
<dbReference type="Gene3D" id="3.30.70.270">
    <property type="match status" value="1"/>
</dbReference>
<dbReference type="SUPFAM" id="SSF55073">
    <property type="entry name" value="Nucleotide cyclase"/>
    <property type="match status" value="1"/>
</dbReference>
<dbReference type="InterPro" id="IPR043128">
    <property type="entry name" value="Rev_trsase/Diguanyl_cyclase"/>
</dbReference>
<dbReference type="Pfam" id="PF00990">
    <property type="entry name" value="GGDEF"/>
    <property type="match status" value="1"/>
</dbReference>
<dbReference type="GO" id="GO:0052621">
    <property type="term" value="F:diguanylate cyclase activity"/>
    <property type="evidence" value="ECO:0007669"/>
    <property type="project" value="UniProtKB-EC"/>
</dbReference>